<dbReference type="Pfam" id="PF24175">
    <property type="entry name" value="SU10_adaptor"/>
    <property type="match status" value="1"/>
</dbReference>
<dbReference type="InterPro" id="IPR056209">
    <property type="entry name" value="SU10_adaptor"/>
</dbReference>
<dbReference type="EMBL" id="QAYG01000016">
    <property type="protein sequence ID" value="PTW53575.1"/>
    <property type="molecule type" value="Genomic_DNA"/>
</dbReference>
<accession>A0A2T5UPZ5</accession>
<organism evidence="1 2">
    <name type="scientific">Breoghania corrubedonensis</name>
    <dbReference type="NCBI Taxonomy" id="665038"/>
    <lineage>
        <taxon>Bacteria</taxon>
        <taxon>Pseudomonadati</taxon>
        <taxon>Pseudomonadota</taxon>
        <taxon>Alphaproteobacteria</taxon>
        <taxon>Hyphomicrobiales</taxon>
        <taxon>Stappiaceae</taxon>
        <taxon>Breoghania</taxon>
    </lineage>
</organism>
<name>A0A2T5UPZ5_9HYPH</name>
<sequence length="229" mass="24871">MGTAATILTRAGVLLFDDEHIRWPLAELADWLDEGVKSIIKVKPGAHTEQIVLPLARGTSQKVPQDARVVQLIDILCNEPNEDGGGGRAIRSTARSSLDASEPSWHDPSYVPYRRQVRQYVYDSTLPFDFYVYPGNDGTGRVRAVASTLPPTVSGQVEAGSTNIAAYEIPHGLPEQYDDVLLDYVLYRANLKDDTAAQPARATLHYQAFSASLGYQAQTEAAAPSGGGR</sequence>
<comment type="caution">
    <text evidence="1">The sequence shown here is derived from an EMBL/GenBank/DDBJ whole genome shotgun (WGS) entry which is preliminary data.</text>
</comment>
<dbReference type="AlphaFoldDB" id="A0A2T5UPZ5"/>
<proteinExistence type="predicted"/>
<keyword evidence="2" id="KW-1185">Reference proteome</keyword>
<reference evidence="1 2" key="1">
    <citation type="submission" date="2018-04" db="EMBL/GenBank/DDBJ databases">
        <title>Genomic Encyclopedia of Archaeal and Bacterial Type Strains, Phase II (KMG-II): from individual species to whole genera.</title>
        <authorList>
            <person name="Goeker M."/>
        </authorList>
    </citation>
    <scope>NUCLEOTIDE SEQUENCE [LARGE SCALE GENOMIC DNA]</scope>
    <source>
        <strain evidence="1 2">DSM 23382</strain>
    </source>
</reference>
<evidence type="ECO:0000313" key="1">
    <source>
        <dbReference type="EMBL" id="PTW53575.1"/>
    </source>
</evidence>
<dbReference type="Proteomes" id="UP000244081">
    <property type="component" value="Unassembled WGS sequence"/>
</dbReference>
<protein>
    <submittedName>
        <fullName evidence="1">Uncharacterized protein</fullName>
    </submittedName>
</protein>
<gene>
    <name evidence="1" type="ORF">C8N35_11630</name>
</gene>
<evidence type="ECO:0000313" key="2">
    <source>
        <dbReference type="Proteomes" id="UP000244081"/>
    </source>
</evidence>
<dbReference type="OrthoDB" id="9132369at2"/>